<sequence>MLAGPSRVLCSSFPFVPIVLNVGETRPQSQIARPGKCTCVHACTLSKVNDIIAFMLDLAYDQSVAVVARVL</sequence>
<reference evidence="1" key="1">
    <citation type="submission" date="2014-11" db="EMBL/GenBank/DDBJ databases">
        <authorList>
            <person name="Amaro Gonzalez C."/>
        </authorList>
    </citation>
    <scope>NUCLEOTIDE SEQUENCE</scope>
</reference>
<dbReference type="EMBL" id="GBXM01106155">
    <property type="protein sequence ID" value="JAH02422.1"/>
    <property type="molecule type" value="Transcribed_RNA"/>
</dbReference>
<evidence type="ECO:0000313" key="1">
    <source>
        <dbReference type="EMBL" id="JAH02422.1"/>
    </source>
</evidence>
<name>A0A0E9PDR9_ANGAN</name>
<organism evidence="1">
    <name type="scientific">Anguilla anguilla</name>
    <name type="common">European freshwater eel</name>
    <name type="synonym">Muraena anguilla</name>
    <dbReference type="NCBI Taxonomy" id="7936"/>
    <lineage>
        <taxon>Eukaryota</taxon>
        <taxon>Metazoa</taxon>
        <taxon>Chordata</taxon>
        <taxon>Craniata</taxon>
        <taxon>Vertebrata</taxon>
        <taxon>Euteleostomi</taxon>
        <taxon>Actinopterygii</taxon>
        <taxon>Neopterygii</taxon>
        <taxon>Teleostei</taxon>
        <taxon>Anguilliformes</taxon>
        <taxon>Anguillidae</taxon>
        <taxon>Anguilla</taxon>
    </lineage>
</organism>
<dbReference type="AlphaFoldDB" id="A0A0E9PDR9"/>
<proteinExistence type="predicted"/>
<protein>
    <submittedName>
        <fullName evidence="1">Uncharacterized protein</fullName>
    </submittedName>
</protein>
<reference evidence="1" key="2">
    <citation type="journal article" date="2015" name="Fish Shellfish Immunol.">
        <title>Early steps in the European eel (Anguilla anguilla)-Vibrio vulnificus interaction in the gills: Role of the RtxA13 toxin.</title>
        <authorList>
            <person name="Callol A."/>
            <person name="Pajuelo D."/>
            <person name="Ebbesson L."/>
            <person name="Teles M."/>
            <person name="MacKenzie S."/>
            <person name="Amaro C."/>
        </authorList>
    </citation>
    <scope>NUCLEOTIDE SEQUENCE</scope>
</reference>
<accession>A0A0E9PDR9</accession>